<keyword evidence="5" id="KW-0862">Zinc</keyword>
<dbReference type="PROSITE" id="PS00028">
    <property type="entry name" value="ZINC_FINGER_C2H2_1"/>
    <property type="match status" value="2"/>
</dbReference>
<dbReference type="SUPFAM" id="SSF57667">
    <property type="entry name" value="beta-beta-alpha zinc fingers"/>
    <property type="match status" value="2"/>
</dbReference>
<comment type="subcellular location">
    <subcellularLocation>
        <location evidence="1">Nucleus</location>
    </subcellularLocation>
</comment>
<organism evidence="10 11">
    <name type="scientific">Meloidogyne floridensis</name>
    <dbReference type="NCBI Taxonomy" id="298350"/>
    <lineage>
        <taxon>Eukaryota</taxon>
        <taxon>Metazoa</taxon>
        <taxon>Ecdysozoa</taxon>
        <taxon>Nematoda</taxon>
        <taxon>Chromadorea</taxon>
        <taxon>Rhabditida</taxon>
        <taxon>Tylenchina</taxon>
        <taxon>Tylenchomorpha</taxon>
        <taxon>Tylenchoidea</taxon>
        <taxon>Meloidogynidae</taxon>
        <taxon>Meloidogyninae</taxon>
        <taxon>Meloidogyne</taxon>
    </lineage>
</organism>
<evidence type="ECO:0000313" key="11">
    <source>
        <dbReference type="WBParaSite" id="scf7180000423038.g10074"/>
    </source>
</evidence>
<reference evidence="11" key="1">
    <citation type="submission" date="2022-11" db="UniProtKB">
        <authorList>
            <consortium name="WormBaseParasite"/>
        </authorList>
    </citation>
    <scope>IDENTIFICATION</scope>
</reference>
<sequence length="318" mass="36685">LAQQLRLTSSLFNNNFCGRDNINNNLESTSSVNNNQQNQFIFGKEHKQQNNNGRRVKFKLKNSKRKTEKIINNFTSMDNQKNNKLINNENGKEEIFNFALKGEPTTSKSFNNNTTNYRQFECHQCGKSFKRSSTLSTHLLIHSDTPYPCEYCGKRFHQKSDMKKHTYIHTGEKPHKCAVDRRRHMETHHSTYLRRTTIPLIETNSCSNRPNDLRKNITKSSKIELINNLNDGEINNSEDINNINTNNLNISESPTNILNHFELAQLFATLSSATASIHESSDEFDEGNNDNNKVKNEKDLIEGNKNNIKNTENILFTN</sequence>
<evidence type="ECO:0000256" key="4">
    <source>
        <dbReference type="ARBA" id="ARBA00022771"/>
    </source>
</evidence>
<keyword evidence="7" id="KW-0539">Nucleus</keyword>
<dbReference type="PANTHER" id="PTHR24404:SF46">
    <property type="entry name" value="ZINC FINGER PROTEIN GFI-1"/>
    <property type="match status" value="1"/>
</dbReference>
<proteinExistence type="predicted"/>
<dbReference type="GO" id="GO:0003700">
    <property type="term" value="F:DNA-binding transcription factor activity"/>
    <property type="evidence" value="ECO:0007669"/>
    <property type="project" value="TreeGrafter"/>
</dbReference>
<evidence type="ECO:0000256" key="5">
    <source>
        <dbReference type="ARBA" id="ARBA00022833"/>
    </source>
</evidence>
<dbReference type="InterPro" id="IPR050589">
    <property type="entry name" value="Ikaros_C2H2-ZF"/>
</dbReference>
<keyword evidence="10" id="KW-1185">Reference proteome</keyword>
<dbReference type="Proteomes" id="UP000887560">
    <property type="component" value="Unplaced"/>
</dbReference>
<keyword evidence="4 8" id="KW-0863">Zinc-finger</keyword>
<keyword evidence="2" id="KW-0479">Metal-binding</keyword>
<dbReference type="GO" id="GO:0005634">
    <property type="term" value="C:nucleus"/>
    <property type="evidence" value="ECO:0007669"/>
    <property type="project" value="UniProtKB-SubCell"/>
</dbReference>
<dbReference type="PANTHER" id="PTHR24404">
    <property type="entry name" value="ZINC FINGER PROTEIN"/>
    <property type="match status" value="1"/>
</dbReference>
<feature type="domain" description="C2H2-type" evidence="9">
    <location>
        <begin position="120"/>
        <end position="147"/>
    </location>
</feature>
<evidence type="ECO:0000256" key="8">
    <source>
        <dbReference type="PROSITE-ProRule" id="PRU00042"/>
    </source>
</evidence>
<dbReference type="Pfam" id="PF00096">
    <property type="entry name" value="zf-C2H2"/>
    <property type="match status" value="2"/>
</dbReference>
<evidence type="ECO:0000256" key="3">
    <source>
        <dbReference type="ARBA" id="ARBA00022737"/>
    </source>
</evidence>
<dbReference type="InterPro" id="IPR036236">
    <property type="entry name" value="Znf_C2H2_sf"/>
</dbReference>
<dbReference type="InterPro" id="IPR013087">
    <property type="entry name" value="Znf_C2H2_type"/>
</dbReference>
<dbReference type="FunFam" id="3.30.160.60:FF:000208">
    <property type="entry name" value="zinc finger protein Gfi-1b"/>
    <property type="match status" value="1"/>
</dbReference>
<protein>
    <submittedName>
        <fullName evidence="11">C2H2-type domain-containing protein</fullName>
    </submittedName>
</protein>
<keyword evidence="3" id="KW-0677">Repeat</keyword>
<evidence type="ECO:0000313" key="10">
    <source>
        <dbReference type="Proteomes" id="UP000887560"/>
    </source>
</evidence>
<dbReference type="PROSITE" id="PS50157">
    <property type="entry name" value="ZINC_FINGER_C2H2_2"/>
    <property type="match status" value="2"/>
</dbReference>
<dbReference type="GO" id="GO:0008270">
    <property type="term" value="F:zinc ion binding"/>
    <property type="evidence" value="ECO:0007669"/>
    <property type="project" value="UniProtKB-KW"/>
</dbReference>
<feature type="domain" description="C2H2-type" evidence="9">
    <location>
        <begin position="147"/>
        <end position="174"/>
    </location>
</feature>
<evidence type="ECO:0000256" key="7">
    <source>
        <dbReference type="ARBA" id="ARBA00023242"/>
    </source>
</evidence>
<dbReference type="AlphaFoldDB" id="A0A915P3W5"/>
<dbReference type="WBParaSite" id="scf7180000423038.g10074">
    <property type="protein sequence ID" value="scf7180000423038.g10074"/>
    <property type="gene ID" value="scf7180000423038.g10074"/>
</dbReference>
<dbReference type="FunFam" id="3.30.160.60:FF:000245">
    <property type="entry name" value="zinc finger protein Gfi-1"/>
    <property type="match status" value="1"/>
</dbReference>
<dbReference type="SMART" id="SM00355">
    <property type="entry name" value="ZnF_C2H2"/>
    <property type="match status" value="2"/>
</dbReference>
<keyword evidence="6" id="KW-0238">DNA-binding</keyword>
<name>A0A915P3W5_9BILA</name>
<dbReference type="GO" id="GO:0006357">
    <property type="term" value="P:regulation of transcription by RNA polymerase II"/>
    <property type="evidence" value="ECO:0007669"/>
    <property type="project" value="TreeGrafter"/>
</dbReference>
<evidence type="ECO:0000256" key="6">
    <source>
        <dbReference type="ARBA" id="ARBA00023125"/>
    </source>
</evidence>
<evidence type="ECO:0000256" key="2">
    <source>
        <dbReference type="ARBA" id="ARBA00022723"/>
    </source>
</evidence>
<evidence type="ECO:0000259" key="9">
    <source>
        <dbReference type="PROSITE" id="PS50157"/>
    </source>
</evidence>
<dbReference type="Gene3D" id="3.30.160.60">
    <property type="entry name" value="Classic Zinc Finger"/>
    <property type="match status" value="2"/>
</dbReference>
<accession>A0A915P3W5</accession>
<evidence type="ECO:0000256" key="1">
    <source>
        <dbReference type="ARBA" id="ARBA00004123"/>
    </source>
</evidence>
<dbReference type="GO" id="GO:0000978">
    <property type="term" value="F:RNA polymerase II cis-regulatory region sequence-specific DNA binding"/>
    <property type="evidence" value="ECO:0007669"/>
    <property type="project" value="TreeGrafter"/>
</dbReference>